<organism evidence="2 3">
    <name type="scientific">Paraclostridium sordellii</name>
    <name type="common">Clostridium sordellii</name>
    <dbReference type="NCBI Taxonomy" id="1505"/>
    <lineage>
        <taxon>Bacteria</taxon>
        <taxon>Bacillati</taxon>
        <taxon>Bacillota</taxon>
        <taxon>Clostridia</taxon>
        <taxon>Peptostreptococcales</taxon>
        <taxon>Peptostreptococcaceae</taxon>
        <taxon>Paraclostridium</taxon>
    </lineage>
</organism>
<dbReference type="InterPro" id="IPR021529">
    <property type="entry name" value="DUF2798"/>
</dbReference>
<protein>
    <submittedName>
        <fullName evidence="2">Membrane protein</fullName>
    </submittedName>
</protein>
<feature type="transmembrane region" description="Helical" evidence="1">
    <location>
        <begin position="41"/>
        <end position="62"/>
    </location>
</feature>
<feature type="transmembrane region" description="Helical" evidence="1">
    <location>
        <begin position="125"/>
        <end position="148"/>
    </location>
</feature>
<keyword evidence="1" id="KW-1133">Transmembrane helix</keyword>
<keyword evidence="1" id="KW-0812">Transmembrane</keyword>
<reference evidence="2 3" key="1">
    <citation type="submission" date="2015-01" db="EMBL/GenBank/DDBJ databases">
        <authorList>
            <person name="Aslett A.Martin."/>
            <person name="De Silva Nishadi"/>
        </authorList>
    </citation>
    <scope>NUCLEOTIDE SEQUENCE [LARGE SCALE GENOMIC DNA]</scope>
    <source>
        <strain evidence="2 3">R28058</strain>
    </source>
</reference>
<sequence>MGKNKVEHFIFILMICTSMVFIMSCYNIALMEGLSFNVLKHAVLGFIPAFLFALVGDIFIVGQIVKKIIPKIIKPTDTVKKKAICMAFFMGCGMVLWMSFYGAVVNVGFNENLLSAYGSNIVKNFIFAIPLNLLIVSPSARTVFFKLFPPENLNTKSTSLKI</sequence>
<accession>A0A0C7G2I8</accession>
<proteinExistence type="predicted"/>
<dbReference type="AlphaFoldDB" id="A0A0C7G2I8"/>
<dbReference type="Pfam" id="PF11391">
    <property type="entry name" value="DUF2798"/>
    <property type="match status" value="2"/>
</dbReference>
<gene>
    <name evidence="2" type="ORF">R28058_03881</name>
</gene>
<evidence type="ECO:0000313" key="2">
    <source>
        <dbReference type="EMBL" id="CEQ02655.1"/>
    </source>
</evidence>
<dbReference type="Proteomes" id="UP000049127">
    <property type="component" value="Unassembled WGS sequence"/>
</dbReference>
<feature type="transmembrane region" description="Helical" evidence="1">
    <location>
        <begin position="9"/>
        <end position="29"/>
    </location>
</feature>
<evidence type="ECO:0000313" key="3">
    <source>
        <dbReference type="Proteomes" id="UP000049127"/>
    </source>
</evidence>
<name>A0A0C7G2I8_PARSO</name>
<dbReference type="RefSeq" id="WP_055341317.1">
    <property type="nucleotide sequence ID" value="NZ_CDNI01000003.1"/>
</dbReference>
<evidence type="ECO:0000256" key="1">
    <source>
        <dbReference type="SAM" id="Phobius"/>
    </source>
</evidence>
<feature type="transmembrane region" description="Helical" evidence="1">
    <location>
        <begin position="83"/>
        <end position="105"/>
    </location>
</feature>
<dbReference type="OrthoDB" id="7062363at2"/>
<dbReference type="EMBL" id="CEKZ01000003">
    <property type="protein sequence ID" value="CEQ02655.1"/>
    <property type="molecule type" value="Genomic_DNA"/>
</dbReference>
<keyword evidence="1" id="KW-0472">Membrane</keyword>
<dbReference type="PROSITE" id="PS51257">
    <property type="entry name" value="PROKAR_LIPOPROTEIN"/>
    <property type="match status" value="1"/>
</dbReference>